<feature type="transmembrane region" description="Helical" evidence="9">
    <location>
        <begin position="39"/>
        <end position="66"/>
    </location>
</feature>
<feature type="transmembrane region" description="Helical" evidence="9">
    <location>
        <begin position="7"/>
        <end position="27"/>
    </location>
</feature>
<dbReference type="OrthoDB" id="9783920at2"/>
<dbReference type="GO" id="GO:0005304">
    <property type="term" value="F:L-valine transmembrane transporter activity"/>
    <property type="evidence" value="ECO:0007669"/>
    <property type="project" value="TreeGrafter"/>
</dbReference>
<comment type="function">
    <text evidence="9">Component of the transport system for branched-chain amino acids.</text>
</comment>
<sequence>MTIKTKDILIIGFALFAIFFGAGNLIFPPYLGIVSGESWLSAALGFLTSDPFFPILGVLVTIYLGGRANDLGKRIHPQFGTVLAGIAIILIGPLFSVPRTGATTHEVFIQSLWPNIPIWLSSLVFFALTAYLALNPSKVINNIGKYLTPGILIILFFLVLVTLFNPPAPAAPSQIDQAFAYGFKEGYQTMDALGASLMASIVMSELKARGYSDKKTQMKAGALVGLVAFVLLAVVYLSLTYAGSTVSSLMGVNIDRTASFNGTVTAILGQWGHLIMGICVALACLTTAIGLTSAFSNFFVEVSKGRWSYQAITLVAVAIEFLISLLGTNQIIFLASFVLTTIYPIFMVLILFSVFDRKISYDLTYTGAVIGAGAVGLVQALAGTGLGALESLFGPLAQFTYQLPLSQLGLEWLLPALLVAGAFSLYAAMKDKEPASNT</sequence>
<accession>A0A109RDW7</accession>
<dbReference type="Proteomes" id="UP001069145">
    <property type="component" value="Unassembled WGS sequence"/>
</dbReference>
<feature type="transmembrane region" description="Helical" evidence="9">
    <location>
        <begin position="332"/>
        <end position="355"/>
    </location>
</feature>
<feature type="transmembrane region" description="Helical" evidence="9">
    <location>
        <begin position="409"/>
        <end position="429"/>
    </location>
</feature>
<feature type="transmembrane region" description="Helical" evidence="9">
    <location>
        <begin position="220"/>
        <end position="239"/>
    </location>
</feature>
<dbReference type="GO" id="GO:0005886">
    <property type="term" value="C:plasma membrane"/>
    <property type="evidence" value="ECO:0007669"/>
    <property type="project" value="UniProtKB-SubCell"/>
</dbReference>
<dbReference type="InterPro" id="IPR004685">
    <property type="entry name" value="Brnchd-chn_aa_trnsp_Livcs"/>
</dbReference>
<dbReference type="Pfam" id="PF05525">
    <property type="entry name" value="Branch_AA_trans"/>
    <property type="match status" value="1"/>
</dbReference>
<evidence type="ECO:0000256" key="3">
    <source>
        <dbReference type="ARBA" id="ARBA00022448"/>
    </source>
</evidence>
<keyword evidence="3 9" id="KW-0813">Transport</keyword>
<keyword evidence="7 9" id="KW-1133">Transmembrane helix</keyword>
<evidence type="ECO:0000256" key="2">
    <source>
        <dbReference type="ARBA" id="ARBA00008540"/>
    </source>
</evidence>
<proteinExistence type="inferred from homology"/>
<evidence type="ECO:0000313" key="12">
    <source>
        <dbReference type="Proteomes" id="UP000594771"/>
    </source>
</evidence>
<dbReference type="EMBL" id="CP065662">
    <property type="protein sequence ID" value="QPS01560.1"/>
    <property type="molecule type" value="Genomic_DNA"/>
</dbReference>
<reference evidence="10" key="2">
    <citation type="submission" date="2022-09" db="EMBL/GenBank/DDBJ databases">
        <title>Aerococcus urinae taxonomy study.</title>
        <authorList>
            <person name="Christensen J."/>
            <person name="Senneby E."/>
        </authorList>
    </citation>
    <scope>NUCLEOTIDE SEQUENCE</scope>
    <source>
        <strain evidence="10">NLD-066-U95</strain>
    </source>
</reference>
<dbReference type="Proteomes" id="UP000594771">
    <property type="component" value="Chromosome"/>
</dbReference>
<dbReference type="KEGG" id="aun:AWM73_00725"/>
<dbReference type="PANTHER" id="PTHR30588:SF0">
    <property type="entry name" value="BRANCHED-CHAIN AMINO ACID PERMEASE BRNQ"/>
    <property type="match status" value="1"/>
</dbReference>
<evidence type="ECO:0000256" key="4">
    <source>
        <dbReference type="ARBA" id="ARBA00022475"/>
    </source>
</evidence>
<reference evidence="11 12" key="1">
    <citation type="submission" date="2020-12" db="EMBL/GenBank/DDBJ databases">
        <title>FDA dAtabase for Regulatory Grade micrObial Sequences (FDA-ARGOS): Supporting development and validation of Infectious Disease Dx tests.</title>
        <authorList>
            <person name="Sproer C."/>
            <person name="Gronow S."/>
            <person name="Severitt S."/>
            <person name="Schroder I."/>
            <person name="Tallon L."/>
            <person name="Sadzewicz L."/>
            <person name="Zhao X."/>
            <person name="Boylan J."/>
            <person name="Ott S."/>
            <person name="Bowen H."/>
            <person name="Vavikolanu K."/>
            <person name="Mehta A."/>
            <person name="Aluvathingal J."/>
            <person name="Nadendla S."/>
            <person name="Lowell S."/>
            <person name="Myers T."/>
            <person name="Yan Y."/>
            <person name="Sichtig H."/>
        </authorList>
    </citation>
    <scope>NUCLEOTIDE SEQUENCE [LARGE SCALE GENOMIC DNA]</scope>
    <source>
        <strain evidence="11 12">FDAARGOS_911</strain>
    </source>
</reference>
<evidence type="ECO:0000256" key="1">
    <source>
        <dbReference type="ARBA" id="ARBA00004651"/>
    </source>
</evidence>
<feature type="transmembrane region" description="Helical" evidence="9">
    <location>
        <begin position="274"/>
        <end position="295"/>
    </location>
</feature>
<evidence type="ECO:0000313" key="13">
    <source>
        <dbReference type="Proteomes" id="UP001069145"/>
    </source>
</evidence>
<evidence type="ECO:0000256" key="6">
    <source>
        <dbReference type="ARBA" id="ARBA00022970"/>
    </source>
</evidence>
<protein>
    <recommendedName>
        <fullName evidence="9">Branched-chain amino acid transport system carrier protein</fullName>
    </recommendedName>
</protein>
<keyword evidence="6 9" id="KW-0029">Amino-acid transport</keyword>
<feature type="transmembrane region" description="Helical" evidence="9">
    <location>
        <begin position="307"/>
        <end position="326"/>
    </location>
</feature>
<dbReference type="AlphaFoldDB" id="A0A109RDW7"/>
<evidence type="ECO:0000256" key="9">
    <source>
        <dbReference type="RuleBase" id="RU362122"/>
    </source>
</evidence>
<dbReference type="PANTHER" id="PTHR30588">
    <property type="entry name" value="BRANCHED-CHAIN AMINO ACID TRANSPORT SYSTEM 2 CARRIER PROTEIN"/>
    <property type="match status" value="1"/>
</dbReference>
<evidence type="ECO:0000313" key="11">
    <source>
        <dbReference type="EMBL" id="QPS01560.1"/>
    </source>
</evidence>
<feature type="transmembrane region" description="Helical" evidence="9">
    <location>
        <begin position="78"/>
        <end position="96"/>
    </location>
</feature>
<dbReference type="NCBIfam" id="TIGR00796">
    <property type="entry name" value="livcs"/>
    <property type="match status" value="1"/>
</dbReference>
<keyword evidence="13" id="KW-1185">Reference proteome</keyword>
<dbReference type="EMBL" id="JAOTML010000005">
    <property type="protein sequence ID" value="MCY3053375.1"/>
    <property type="molecule type" value="Genomic_DNA"/>
</dbReference>
<dbReference type="GO" id="GO:0015818">
    <property type="term" value="P:isoleucine transport"/>
    <property type="evidence" value="ECO:0007669"/>
    <property type="project" value="TreeGrafter"/>
</dbReference>
<gene>
    <name evidence="11" type="primary">brnQ</name>
    <name evidence="11" type="ORF">I6G68_00295</name>
    <name evidence="10" type="ORF">ODY43_05145</name>
</gene>
<comment type="similarity">
    <text evidence="2 9">Belongs to the branched chain amino acid transporter family.</text>
</comment>
<dbReference type="GO" id="GO:0015820">
    <property type="term" value="P:L-leucine transport"/>
    <property type="evidence" value="ECO:0007669"/>
    <property type="project" value="TreeGrafter"/>
</dbReference>
<dbReference type="RefSeq" id="WP_060777619.1">
    <property type="nucleotide sequence ID" value="NZ_CAJHLF010000001.1"/>
</dbReference>
<feature type="transmembrane region" description="Helical" evidence="9">
    <location>
        <begin position="367"/>
        <end position="389"/>
    </location>
</feature>
<organism evidence="11 12">
    <name type="scientific">Aerococcus urinae</name>
    <dbReference type="NCBI Taxonomy" id="1376"/>
    <lineage>
        <taxon>Bacteria</taxon>
        <taxon>Bacillati</taxon>
        <taxon>Bacillota</taxon>
        <taxon>Bacilli</taxon>
        <taxon>Lactobacillales</taxon>
        <taxon>Aerococcaceae</taxon>
        <taxon>Aerococcus</taxon>
    </lineage>
</organism>
<feature type="transmembrane region" description="Helical" evidence="9">
    <location>
        <begin position="186"/>
        <end position="208"/>
    </location>
</feature>
<name>A0A109RDW7_9LACT</name>
<comment type="subcellular location">
    <subcellularLocation>
        <location evidence="1 9">Cell membrane</location>
        <topology evidence="1 9">Multi-pass membrane protein</topology>
    </subcellularLocation>
</comment>
<evidence type="ECO:0000313" key="10">
    <source>
        <dbReference type="EMBL" id="MCY3053375.1"/>
    </source>
</evidence>
<evidence type="ECO:0000256" key="8">
    <source>
        <dbReference type="ARBA" id="ARBA00023136"/>
    </source>
</evidence>
<evidence type="ECO:0000256" key="5">
    <source>
        <dbReference type="ARBA" id="ARBA00022692"/>
    </source>
</evidence>
<dbReference type="GO" id="GO:0015188">
    <property type="term" value="F:L-isoleucine transmembrane transporter activity"/>
    <property type="evidence" value="ECO:0007669"/>
    <property type="project" value="TreeGrafter"/>
</dbReference>
<feature type="transmembrane region" description="Helical" evidence="9">
    <location>
        <begin position="146"/>
        <end position="166"/>
    </location>
</feature>
<keyword evidence="4" id="KW-1003">Cell membrane</keyword>
<dbReference type="GO" id="GO:0015190">
    <property type="term" value="F:L-leucine transmembrane transporter activity"/>
    <property type="evidence" value="ECO:0007669"/>
    <property type="project" value="TreeGrafter"/>
</dbReference>
<keyword evidence="8 9" id="KW-0472">Membrane</keyword>
<dbReference type="GeneID" id="35768425"/>
<feature type="transmembrane region" description="Helical" evidence="9">
    <location>
        <begin position="116"/>
        <end position="134"/>
    </location>
</feature>
<keyword evidence="5 9" id="KW-0812">Transmembrane</keyword>
<evidence type="ECO:0000256" key="7">
    <source>
        <dbReference type="ARBA" id="ARBA00022989"/>
    </source>
</evidence>